<dbReference type="PANTHER" id="PTHR37482">
    <property type="entry name" value="OUTER MEMBRANE PROTEIN ASSEMBLY FACTOR BAME"/>
    <property type="match status" value="1"/>
</dbReference>
<dbReference type="Gene3D" id="3.30.1450.10">
    <property type="match status" value="1"/>
</dbReference>
<feature type="domain" description="Outer membrane protein assembly factor BamE" evidence="5">
    <location>
        <begin position="35"/>
        <end position="103"/>
    </location>
</feature>
<dbReference type="InterPro" id="IPR037873">
    <property type="entry name" value="BamE-like"/>
</dbReference>
<dbReference type="EMBL" id="JAEPCM010000135">
    <property type="protein sequence ID" value="MCG7945643.1"/>
    <property type="molecule type" value="Genomic_DNA"/>
</dbReference>
<evidence type="ECO:0000259" key="5">
    <source>
        <dbReference type="Pfam" id="PF04355"/>
    </source>
</evidence>
<comment type="similarity">
    <text evidence="4">Belongs to the BamE family.</text>
</comment>
<evidence type="ECO:0000256" key="3">
    <source>
        <dbReference type="ARBA" id="ARBA00023237"/>
    </source>
</evidence>
<accession>A0A9E4KAS9</accession>
<evidence type="ECO:0000256" key="2">
    <source>
        <dbReference type="ARBA" id="ARBA00023136"/>
    </source>
</evidence>
<evidence type="ECO:0000313" key="6">
    <source>
        <dbReference type="EMBL" id="MCG7945643.1"/>
    </source>
</evidence>
<comment type="function">
    <text evidence="4">Part of the outer membrane protein assembly complex, which is involved in assembly and insertion of beta-barrel proteins into the outer membrane.</text>
</comment>
<dbReference type="InterPro" id="IPR026592">
    <property type="entry name" value="BamE"/>
</dbReference>
<proteinExistence type="inferred from homology"/>
<keyword evidence="3 4" id="KW-0998">Cell outer membrane</keyword>
<evidence type="ECO:0000313" key="7">
    <source>
        <dbReference type="Proteomes" id="UP000886667"/>
    </source>
</evidence>
<dbReference type="PANTHER" id="PTHR37482:SF1">
    <property type="entry name" value="OUTER MEMBRANE PROTEIN ASSEMBLY FACTOR BAME"/>
    <property type="match status" value="1"/>
</dbReference>
<organism evidence="6 7">
    <name type="scientific">Candidatus Thiodiazotropha taylori</name>
    <dbReference type="NCBI Taxonomy" id="2792791"/>
    <lineage>
        <taxon>Bacteria</taxon>
        <taxon>Pseudomonadati</taxon>
        <taxon>Pseudomonadota</taxon>
        <taxon>Gammaproteobacteria</taxon>
        <taxon>Chromatiales</taxon>
        <taxon>Sedimenticolaceae</taxon>
        <taxon>Candidatus Thiodiazotropha</taxon>
    </lineage>
</organism>
<evidence type="ECO:0000256" key="1">
    <source>
        <dbReference type="ARBA" id="ARBA00022729"/>
    </source>
</evidence>
<dbReference type="GO" id="GO:0030674">
    <property type="term" value="F:protein-macromolecule adaptor activity"/>
    <property type="evidence" value="ECO:0007669"/>
    <property type="project" value="TreeGrafter"/>
</dbReference>
<dbReference type="AlphaFoldDB" id="A0A9E4KAS9"/>
<reference evidence="6" key="1">
    <citation type="journal article" date="2021" name="Proc. Natl. Acad. Sci. U.S.A.">
        <title>Global biogeography of chemosynthetic symbionts reveals both localized and globally distributed symbiont groups. .</title>
        <authorList>
            <person name="Osvatic J.T."/>
            <person name="Wilkins L.G.E."/>
            <person name="Leibrecht L."/>
            <person name="Leray M."/>
            <person name="Zauner S."/>
            <person name="Polzin J."/>
            <person name="Camacho Y."/>
            <person name="Gros O."/>
            <person name="van Gils J.A."/>
            <person name="Eisen J.A."/>
            <person name="Petersen J.M."/>
            <person name="Yuen B."/>
        </authorList>
    </citation>
    <scope>NUCLEOTIDE SEQUENCE</scope>
    <source>
        <strain evidence="6">MAGclacostrist064TRANS</strain>
    </source>
</reference>
<comment type="subcellular location">
    <subcellularLocation>
        <location evidence="4">Cell outer membrane</location>
    </subcellularLocation>
</comment>
<sequence precursor="true">MKKKLILILLIIPLLNACSSWENLSLVHSPDIEQGNIITPEMVALLQPGMTQRQVRFALGSPMLIDVFHGTRWDYLISIKRRNEAVEIKRFSVFFENELLSRYQGDIKAAENVETKQEKRELVASVPDYDGDFGILERLWYSLGLGEPE</sequence>
<dbReference type="Proteomes" id="UP000886667">
    <property type="component" value="Unassembled WGS sequence"/>
</dbReference>
<feature type="chain" id="PRO_5039769696" description="Outer membrane protein assembly factor BamE" evidence="4">
    <location>
        <begin position="18"/>
        <end position="149"/>
    </location>
</feature>
<dbReference type="GO" id="GO:0051205">
    <property type="term" value="P:protein insertion into membrane"/>
    <property type="evidence" value="ECO:0007669"/>
    <property type="project" value="UniProtKB-UniRule"/>
</dbReference>
<comment type="subunit">
    <text evidence="4">Part of the Bam complex.</text>
</comment>
<feature type="signal peptide" evidence="4">
    <location>
        <begin position="1"/>
        <end position="17"/>
    </location>
</feature>
<dbReference type="GO" id="GO:1990063">
    <property type="term" value="C:Bam protein complex"/>
    <property type="evidence" value="ECO:0007669"/>
    <property type="project" value="TreeGrafter"/>
</dbReference>
<name>A0A9E4KAS9_9GAMM</name>
<keyword evidence="2 4" id="KW-0472">Membrane</keyword>
<protein>
    <recommendedName>
        <fullName evidence="4">Outer membrane protein assembly factor BamE</fullName>
    </recommendedName>
</protein>
<dbReference type="HAMAP" id="MF_00925">
    <property type="entry name" value="OM_assembly_BamE"/>
    <property type="match status" value="1"/>
</dbReference>
<dbReference type="InterPro" id="IPR007450">
    <property type="entry name" value="BamE_dom"/>
</dbReference>
<keyword evidence="1 4" id="KW-0732">Signal</keyword>
<gene>
    <name evidence="4" type="primary">bamE</name>
    <name evidence="6" type="ORF">JAZ07_04780</name>
</gene>
<dbReference type="GO" id="GO:0043165">
    <property type="term" value="P:Gram-negative-bacterium-type cell outer membrane assembly"/>
    <property type="evidence" value="ECO:0007669"/>
    <property type="project" value="UniProtKB-UniRule"/>
</dbReference>
<evidence type="ECO:0000256" key="4">
    <source>
        <dbReference type="HAMAP-Rule" id="MF_00925"/>
    </source>
</evidence>
<comment type="caution">
    <text evidence="6">The sequence shown here is derived from an EMBL/GenBank/DDBJ whole genome shotgun (WGS) entry which is preliminary data.</text>
</comment>
<dbReference type="Pfam" id="PF04355">
    <property type="entry name" value="BamE"/>
    <property type="match status" value="1"/>
</dbReference>